<evidence type="ECO:0000313" key="14">
    <source>
        <dbReference type="Proteomes" id="UP001611383"/>
    </source>
</evidence>
<evidence type="ECO:0000256" key="4">
    <source>
        <dbReference type="ARBA" id="ARBA00022729"/>
    </source>
</evidence>
<dbReference type="SUPFAM" id="SSF51445">
    <property type="entry name" value="(Trans)glycosidases"/>
    <property type="match status" value="1"/>
</dbReference>
<evidence type="ECO:0000313" key="13">
    <source>
        <dbReference type="EMBL" id="WNG48466.1"/>
    </source>
</evidence>
<dbReference type="InterPro" id="IPR017853">
    <property type="entry name" value="GH"/>
</dbReference>
<comment type="catalytic activity">
    <reaction evidence="1 10">
        <text>Endohydrolysis of (1-&gt;4)-beta-D-xylosidic linkages in xylans.</text>
        <dbReference type="EC" id="3.2.1.8"/>
    </reaction>
</comment>
<dbReference type="PANTHER" id="PTHR31490:SF88">
    <property type="entry name" value="BETA-XYLANASE"/>
    <property type="match status" value="1"/>
</dbReference>
<evidence type="ECO:0000256" key="1">
    <source>
        <dbReference type="ARBA" id="ARBA00000681"/>
    </source>
</evidence>
<keyword evidence="3" id="KW-0858">Xylan degradation</keyword>
<dbReference type="InterPro" id="IPR031158">
    <property type="entry name" value="GH10_AS"/>
</dbReference>
<feature type="chain" id="PRO_5045190938" description="Beta-xylanase" evidence="11">
    <location>
        <begin position="29"/>
        <end position="648"/>
    </location>
</feature>
<evidence type="ECO:0000256" key="8">
    <source>
        <dbReference type="ARBA" id="ARBA00023326"/>
    </source>
</evidence>
<feature type="domain" description="GH10" evidence="12">
    <location>
        <begin position="43"/>
        <end position="316"/>
    </location>
</feature>
<accession>A0ABY9WZA3</accession>
<dbReference type="RefSeq" id="WP_395806023.1">
    <property type="nucleotide sequence ID" value="NZ_CP043494.1"/>
</dbReference>
<evidence type="ECO:0000256" key="5">
    <source>
        <dbReference type="ARBA" id="ARBA00022801"/>
    </source>
</evidence>
<comment type="similarity">
    <text evidence="2 10">Belongs to the glycosyl hydrolase 10 (cellulase F) family.</text>
</comment>
<dbReference type="PANTHER" id="PTHR31490">
    <property type="entry name" value="GLYCOSYL HYDROLASE"/>
    <property type="match status" value="1"/>
</dbReference>
<dbReference type="PRINTS" id="PR00134">
    <property type="entry name" value="GLHYDRLASE10"/>
</dbReference>
<evidence type="ECO:0000256" key="6">
    <source>
        <dbReference type="ARBA" id="ARBA00023277"/>
    </source>
</evidence>
<dbReference type="PROSITE" id="PS00591">
    <property type="entry name" value="GH10_1"/>
    <property type="match status" value="1"/>
</dbReference>
<keyword evidence="4 11" id="KW-0732">Signal</keyword>
<evidence type="ECO:0000259" key="12">
    <source>
        <dbReference type="PROSITE" id="PS51760"/>
    </source>
</evidence>
<feature type="signal peptide" evidence="11">
    <location>
        <begin position="1"/>
        <end position="28"/>
    </location>
</feature>
<keyword evidence="6 10" id="KW-0119">Carbohydrate metabolism</keyword>
<evidence type="ECO:0000256" key="7">
    <source>
        <dbReference type="ARBA" id="ARBA00023295"/>
    </source>
</evidence>
<reference evidence="13 14" key="1">
    <citation type="submission" date="2019-08" db="EMBL/GenBank/DDBJ databases">
        <title>Archangium and Cystobacter genomes.</title>
        <authorList>
            <person name="Chen I.-C.K."/>
            <person name="Wielgoss S."/>
        </authorList>
    </citation>
    <scope>NUCLEOTIDE SEQUENCE [LARGE SCALE GENOMIC DNA]</scope>
    <source>
        <strain evidence="13 14">Cbm 6</strain>
    </source>
</reference>
<evidence type="ECO:0000256" key="3">
    <source>
        <dbReference type="ARBA" id="ARBA00022651"/>
    </source>
</evidence>
<gene>
    <name evidence="13" type="ORF">F0U60_33355</name>
</gene>
<dbReference type="Pfam" id="PF00331">
    <property type="entry name" value="Glyco_hydro_10"/>
    <property type="match status" value="1"/>
</dbReference>
<evidence type="ECO:0000256" key="2">
    <source>
        <dbReference type="ARBA" id="ARBA00007495"/>
    </source>
</evidence>
<keyword evidence="8 10" id="KW-0624">Polysaccharide degradation</keyword>
<dbReference type="PROSITE" id="PS51760">
    <property type="entry name" value="GH10_2"/>
    <property type="match status" value="1"/>
</dbReference>
<dbReference type="Proteomes" id="UP001611383">
    <property type="component" value="Chromosome"/>
</dbReference>
<proteinExistence type="inferred from homology"/>
<keyword evidence="7 10" id="KW-0326">Glycosidase</keyword>
<evidence type="ECO:0000256" key="9">
    <source>
        <dbReference type="PROSITE-ProRule" id="PRU10061"/>
    </source>
</evidence>
<evidence type="ECO:0000256" key="10">
    <source>
        <dbReference type="RuleBase" id="RU361174"/>
    </source>
</evidence>
<dbReference type="EC" id="3.2.1.8" evidence="10"/>
<dbReference type="EMBL" id="CP043494">
    <property type="protein sequence ID" value="WNG48466.1"/>
    <property type="molecule type" value="Genomic_DNA"/>
</dbReference>
<evidence type="ECO:0000256" key="11">
    <source>
        <dbReference type="SAM" id="SignalP"/>
    </source>
</evidence>
<dbReference type="InterPro" id="IPR044846">
    <property type="entry name" value="GH10"/>
</dbReference>
<dbReference type="Gene3D" id="3.20.20.80">
    <property type="entry name" value="Glycosidases"/>
    <property type="match status" value="1"/>
</dbReference>
<dbReference type="InterPro" id="IPR001000">
    <property type="entry name" value="GH10_dom"/>
</dbReference>
<organism evidence="13 14">
    <name type="scientific">Archangium minus</name>
    <dbReference type="NCBI Taxonomy" id="83450"/>
    <lineage>
        <taxon>Bacteria</taxon>
        <taxon>Pseudomonadati</taxon>
        <taxon>Myxococcota</taxon>
        <taxon>Myxococcia</taxon>
        <taxon>Myxococcales</taxon>
        <taxon>Cystobacterineae</taxon>
        <taxon>Archangiaceae</taxon>
        <taxon>Archangium</taxon>
    </lineage>
</organism>
<dbReference type="SMART" id="SM00633">
    <property type="entry name" value="Glyco_10"/>
    <property type="match status" value="1"/>
</dbReference>
<keyword evidence="5 10" id="KW-0378">Hydrolase</keyword>
<keyword evidence="14" id="KW-1185">Reference proteome</keyword>
<protein>
    <recommendedName>
        <fullName evidence="10">Beta-xylanase</fullName>
        <ecNumber evidence="10">3.2.1.8</ecNumber>
    </recommendedName>
</protein>
<sequence length="648" mass="68286">MNDHHIWRRFVSFVASLVALLLSTQAWAQLAEGQPKFLGNVISQSVPSNFAQYWNQVTPENAGKWGSVEGTRNQMNWAQLDAAYNFAQQNGFKFKGHTLVWGSQYPSWITSLSAAEQRAEIEQWIQLYAQRYPNTWAIDVVNEPIKTPLPFKAALGGDGVTGWDWVITSFQLARKYLPNTKLLINEYGTENDPPVRAQYINIINLLKARGLIDGIGVQAHYFNLDYMSANQMTATLNDYASTGLDVYISELDITGGGTEAGQAAKYQELFPVMWNHSSVKGITLWGYIVGQVWRDGTGLINSNGSKRQAMVWLENFFKTRPSFSISAAPGSASVNRGATATASIAVTRTGGFTGSVSFAVSGLPTGVTATFTPPSTTGDSATLTFSAASTATLGTSNVTVTATSGTLSSTATLALTVGAGTQPDFSISAQPSSLTIKPGASGSAALEIARFGGFTGSVSLSASGLPSGVTATFSPASTTGNSSSLTLTASSSATVGSATVTITASSGTLSRTATLRLIVNTDDGSGNVTITPVVASSNAWYNEQHIRISHTVPLTALTVTVVIQRTTGLSVAGQHNSVGGQINQTITSSASAFTYQFTLAPGQTLNPGVDRLFAAQTRGSGTEHPTSGDTYTITYTAGGQTFTRSGTF</sequence>
<name>A0ABY9WZA3_9BACT</name>
<feature type="active site" description="Nucleophile" evidence="9">
    <location>
        <position position="250"/>
    </location>
</feature>